<dbReference type="STRING" id="1423735.FC15_GL001307"/>
<protein>
    <recommendedName>
        <fullName evidence="9">Peptidase T</fullName>
        <ecNumber evidence="9">3.4.11.4</ecNumber>
    </recommendedName>
    <alternativeName>
        <fullName evidence="9">Aminotripeptidase</fullName>
        <shortName evidence="9">Tripeptidase</shortName>
    </alternativeName>
    <alternativeName>
        <fullName evidence="9">Tripeptide aminopeptidase</fullName>
    </alternativeName>
</protein>
<evidence type="ECO:0000256" key="6">
    <source>
        <dbReference type="ARBA" id="ARBA00022801"/>
    </source>
</evidence>
<dbReference type="NCBIfam" id="TIGR01882">
    <property type="entry name" value="peptidase-T"/>
    <property type="match status" value="1"/>
</dbReference>
<dbReference type="GO" id="GO:0008270">
    <property type="term" value="F:zinc ion binding"/>
    <property type="evidence" value="ECO:0007669"/>
    <property type="project" value="UniProtKB-UniRule"/>
</dbReference>
<feature type="domain" description="Peptidase M20 dimerisation" evidence="12">
    <location>
        <begin position="220"/>
        <end position="319"/>
    </location>
</feature>
<dbReference type="Gene3D" id="3.40.630.10">
    <property type="entry name" value="Zn peptidases"/>
    <property type="match status" value="1"/>
</dbReference>
<evidence type="ECO:0000256" key="4">
    <source>
        <dbReference type="ARBA" id="ARBA00022670"/>
    </source>
</evidence>
<comment type="similarity">
    <text evidence="2 9">Belongs to the peptidase M20B family.</text>
</comment>
<evidence type="ECO:0000256" key="7">
    <source>
        <dbReference type="ARBA" id="ARBA00022833"/>
    </source>
</evidence>
<evidence type="ECO:0000256" key="1">
    <source>
        <dbReference type="ARBA" id="ARBA00000870"/>
    </source>
</evidence>
<dbReference type="NCBIfam" id="NF009920">
    <property type="entry name" value="PRK13381.1"/>
    <property type="match status" value="1"/>
</dbReference>
<comment type="subcellular location">
    <subcellularLocation>
        <location evidence="9">Cytoplasm</location>
    </subcellularLocation>
</comment>
<name>A0A0R1VYH4_9LACO</name>
<feature type="binding site" evidence="9 11">
    <location>
        <position position="154"/>
    </location>
    <ligand>
        <name>Zn(2+)</name>
        <dbReference type="ChEBI" id="CHEBI:29105"/>
        <label>1</label>
    </ligand>
</feature>
<dbReference type="InterPro" id="IPR001261">
    <property type="entry name" value="ArgE/DapE_CS"/>
</dbReference>
<dbReference type="EC" id="3.4.11.4" evidence="9"/>
<dbReference type="GO" id="GO:0008237">
    <property type="term" value="F:metallopeptidase activity"/>
    <property type="evidence" value="ECO:0007669"/>
    <property type="project" value="UniProtKB-KW"/>
</dbReference>
<keyword evidence="7 9" id="KW-0862">Zinc</keyword>
<accession>A0A0R1VYH4</accession>
<dbReference type="InterPro" id="IPR010161">
    <property type="entry name" value="Peptidase_M20B"/>
</dbReference>
<dbReference type="InterPro" id="IPR011650">
    <property type="entry name" value="Peptidase_M20_dimer"/>
</dbReference>
<dbReference type="PANTHER" id="PTHR42994">
    <property type="entry name" value="PEPTIDASE T"/>
    <property type="match status" value="1"/>
</dbReference>
<evidence type="ECO:0000256" key="9">
    <source>
        <dbReference type="HAMAP-Rule" id="MF_00550"/>
    </source>
</evidence>
<feature type="active site" description="Proton acceptor" evidence="9 10">
    <location>
        <position position="188"/>
    </location>
</feature>
<keyword evidence="5 9" id="KW-0479">Metal-binding</keyword>
<dbReference type="GO" id="GO:0045148">
    <property type="term" value="F:tripeptide aminopeptidase activity"/>
    <property type="evidence" value="ECO:0007669"/>
    <property type="project" value="UniProtKB-UniRule"/>
</dbReference>
<feature type="binding site" evidence="9 11">
    <location>
        <position position="393"/>
    </location>
    <ligand>
        <name>Zn(2+)</name>
        <dbReference type="ChEBI" id="CHEBI:29105"/>
        <label>2</label>
    </ligand>
</feature>
<evidence type="ECO:0000256" key="5">
    <source>
        <dbReference type="ARBA" id="ARBA00022723"/>
    </source>
</evidence>
<dbReference type="Gene3D" id="3.30.70.360">
    <property type="match status" value="1"/>
</dbReference>
<dbReference type="PROSITE" id="PS00759">
    <property type="entry name" value="ARGE_DAPE_CPG2_2"/>
    <property type="match status" value="1"/>
</dbReference>
<evidence type="ECO:0000256" key="8">
    <source>
        <dbReference type="ARBA" id="ARBA00023049"/>
    </source>
</evidence>
<dbReference type="PIRSF" id="PIRSF037215">
    <property type="entry name" value="Peptidase_M20B"/>
    <property type="match status" value="1"/>
</dbReference>
<keyword evidence="8 9" id="KW-0482">Metalloprotease</keyword>
<evidence type="ECO:0000313" key="14">
    <source>
        <dbReference type="Proteomes" id="UP000051315"/>
    </source>
</evidence>
<dbReference type="PROSITE" id="PS00758">
    <property type="entry name" value="ARGE_DAPE_CPG2_1"/>
    <property type="match status" value="1"/>
</dbReference>
<dbReference type="SUPFAM" id="SSF55031">
    <property type="entry name" value="Bacterial exopeptidase dimerisation domain"/>
    <property type="match status" value="1"/>
</dbReference>
<keyword evidence="9" id="KW-0963">Cytoplasm</keyword>
<dbReference type="Proteomes" id="UP000051315">
    <property type="component" value="Unassembled WGS sequence"/>
</dbReference>
<dbReference type="GO" id="GO:0006508">
    <property type="term" value="P:proteolysis"/>
    <property type="evidence" value="ECO:0007669"/>
    <property type="project" value="UniProtKB-UniRule"/>
</dbReference>
<keyword evidence="14" id="KW-1185">Reference proteome</keyword>
<feature type="binding site" evidence="9 11">
    <location>
        <position position="91"/>
    </location>
    <ligand>
        <name>Zn(2+)</name>
        <dbReference type="ChEBI" id="CHEBI:29105"/>
        <label>1</label>
    </ligand>
</feature>
<dbReference type="Pfam" id="PF07687">
    <property type="entry name" value="M20_dimer"/>
    <property type="match status" value="1"/>
</dbReference>
<proteinExistence type="inferred from homology"/>
<dbReference type="Pfam" id="PF01546">
    <property type="entry name" value="Peptidase_M20"/>
    <property type="match status" value="1"/>
</dbReference>
<dbReference type="GO" id="GO:0005829">
    <property type="term" value="C:cytosol"/>
    <property type="evidence" value="ECO:0007669"/>
    <property type="project" value="TreeGrafter"/>
</dbReference>
<evidence type="ECO:0000256" key="3">
    <source>
        <dbReference type="ARBA" id="ARBA00022438"/>
    </source>
</evidence>
<sequence length="422" mass="46482">MINNLEAFTMTNYEDLIPRFLKYVKTETRSDEESNTVPSAPNEVTFLHELEQELNDLGLAEVKYNEANGYVTGLLPSNLDKNVPTIGFLAHVDTADFNANGVNPQFVENYDGQSIIKLDPAGDFVLDPAEFPSLKKYAGHTLITTDGSTLLGSDDKSGVAEIMAMLSYLLAHPEIKHGDLKVGFGPDEEIGTGADRFDVADFDADFAYTVDGGPLGQLEYETFSAAAFKLHIQGKNVHPSGAKGIMVNAIQLGVDFQSAFPANETPETTEGREGYYHLLSFNGTVEEADLDYIIRDFETTGLEARKQFVTDLVAKMNAQFDEPRLTLKMWDQYQNMIDVMKDHMSVVQLAERAMNALGITPDEEPVRGGTDGSKISFMGLPTPNIFAGGENMHGRYEYVSTQVMSQAVDVLLKINELNVTEN</sequence>
<dbReference type="InterPro" id="IPR036264">
    <property type="entry name" value="Bact_exopeptidase_dim_dom"/>
</dbReference>
<dbReference type="GO" id="GO:0043171">
    <property type="term" value="P:peptide catabolic process"/>
    <property type="evidence" value="ECO:0007669"/>
    <property type="project" value="UniProtKB-UniRule"/>
</dbReference>
<comment type="caution">
    <text evidence="13">The sequence shown here is derived from an EMBL/GenBank/DDBJ whole genome shotgun (WGS) entry which is preliminary data.</text>
</comment>
<gene>
    <name evidence="9" type="primary">pepT</name>
    <name evidence="13" type="ORF">FC15_GL001307</name>
</gene>
<feature type="binding site" evidence="9 11">
    <location>
        <position position="189"/>
    </location>
    <ligand>
        <name>Zn(2+)</name>
        <dbReference type="ChEBI" id="CHEBI:29105"/>
        <label>2</label>
    </ligand>
</feature>
<dbReference type="HAMAP" id="MF_00550">
    <property type="entry name" value="Aminopeptidase_M20"/>
    <property type="match status" value="1"/>
</dbReference>
<evidence type="ECO:0000259" key="12">
    <source>
        <dbReference type="Pfam" id="PF07687"/>
    </source>
</evidence>
<dbReference type="EMBL" id="AZFX01000036">
    <property type="protein sequence ID" value="KRM10702.1"/>
    <property type="molecule type" value="Genomic_DNA"/>
</dbReference>
<keyword evidence="6 9" id="KW-0378">Hydrolase</keyword>
<comment type="catalytic activity">
    <reaction evidence="1 9">
        <text>Release of the N-terminal residue from a tripeptide.</text>
        <dbReference type="EC" id="3.4.11.4"/>
    </reaction>
</comment>
<dbReference type="AlphaFoldDB" id="A0A0R1VYH4"/>
<dbReference type="InterPro" id="IPR002933">
    <property type="entry name" value="Peptidase_M20"/>
</dbReference>
<evidence type="ECO:0000313" key="13">
    <source>
        <dbReference type="EMBL" id="KRM10702.1"/>
    </source>
</evidence>
<feature type="binding site" evidence="9 11">
    <location>
        <position position="154"/>
    </location>
    <ligand>
        <name>Zn(2+)</name>
        <dbReference type="ChEBI" id="CHEBI:29105"/>
        <label>2</label>
    </ligand>
</feature>
<evidence type="ECO:0000256" key="11">
    <source>
        <dbReference type="PIRSR" id="PIRSR037215-2"/>
    </source>
</evidence>
<keyword evidence="3 9" id="KW-0031">Aminopeptidase</keyword>
<keyword evidence="4 9" id="KW-0645">Protease</keyword>
<dbReference type="SUPFAM" id="SSF53187">
    <property type="entry name" value="Zn-dependent exopeptidases"/>
    <property type="match status" value="1"/>
</dbReference>
<dbReference type="PATRIC" id="fig|1423735.3.peg.1353"/>
<feature type="binding site" evidence="9 11">
    <location>
        <position position="211"/>
    </location>
    <ligand>
        <name>Zn(2+)</name>
        <dbReference type="ChEBI" id="CHEBI:29105"/>
        <label>1</label>
    </ligand>
</feature>
<reference evidence="13 14" key="1">
    <citation type="journal article" date="2015" name="Genome Announc.">
        <title>Expanding the biotechnology potential of lactobacilli through comparative genomics of 213 strains and associated genera.</title>
        <authorList>
            <person name="Sun Z."/>
            <person name="Harris H.M."/>
            <person name="McCann A."/>
            <person name="Guo C."/>
            <person name="Argimon S."/>
            <person name="Zhang W."/>
            <person name="Yang X."/>
            <person name="Jeffery I.B."/>
            <person name="Cooney J.C."/>
            <person name="Kagawa T.F."/>
            <person name="Liu W."/>
            <person name="Song Y."/>
            <person name="Salvetti E."/>
            <person name="Wrobel A."/>
            <person name="Rasinkangas P."/>
            <person name="Parkhill J."/>
            <person name="Rea M.C."/>
            <person name="O'Sullivan O."/>
            <person name="Ritari J."/>
            <person name="Douillard F.P."/>
            <person name="Paul Ross R."/>
            <person name="Yang R."/>
            <person name="Briner A.E."/>
            <person name="Felis G.E."/>
            <person name="de Vos W.M."/>
            <person name="Barrangou R."/>
            <person name="Klaenhammer T.R."/>
            <person name="Caufield P.W."/>
            <person name="Cui Y."/>
            <person name="Zhang H."/>
            <person name="O'Toole P.W."/>
        </authorList>
    </citation>
    <scope>NUCLEOTIDE SEQUENCE [LARGE SCALE GENOMIC DNA]</scope>
    <source>
        <strain evidence="13 14">DSM 17758</strain>
    </source>
</reference>
<organism evidence="13 14">
    <name type="scientific">Lapidilactobacillus concavus DSM 17758</name>
    <dbReference type="NCBI Taxonomy" id="1423735"/>
    <lineage>
        <taxon>Bacteria</taxon>
        <taxon>Bacillati</taxon>
        <taxon>Bacillota</taxon>
        <taxon>Bacilli</taxon>
        <taxon>Lactobacillales</taxon>
        <taxon>Lactobacillaceae</taxon>
        <taxon>Lapidilactobacillus</taxon>
    </lineage>
</organism>
<dbReference type="NCBIfam" id="NF003976">
    <property type="entry name" value="PRK05469.1"/>
    <property type="match status" value="1"/>
</dbReference>
<evidence type="ECO:0000256" key="2">
    <source>
        <dbReference type="ARBA" id="ARBA00009692"/>
    </source>
</evidence>
<dbReference type="PANTHER" id="PTHR42994:SF1">
    <property type="entry name" value="PEPTIDASE T"/>
    <property type="match status" value="1"/>
</dbReference>
<evidence type="ECO:0000256" key="10">
    <source>
        <dbReference type="PIRSR" id="PIRSR037215-1"/>
    </source>
</evidence>
<feature type="active site" evidence="9 10">
    <location>
        <position position="93"/>
    </location>
</feature>
<comment type="cofactor">
    <cofactor evidence="9 11">
        <name>Zn(2+)</name>
        <dbReference type="ChEBI" id="CHEBI:29105"/>
    </cofactor>
    <text evidence="9 11">Binds 2 Zn(2+) ions per subunit.</text>
</comment>
<dbReference type="CDD" id="cd03892">
    <property type="entry name" value="M20_peptT"/>
    <property type="match status" value="1"/>
</dbReference>
<comment type="function">
    <text evidence="9">Cleaves the N-terminal amino acid of tripeptides.</text>
</comment>